<reference evidence="2" key="1">
    <citation type="journal article" date="2019" name="Int. J. Syst. Evol. Microbiol.">
        <title>The Global Catalogue of Microorganisms (GCM) 10K type strain sequencing project: providing services to taxonomists for standard genome sequencing and annotation.</title>
        <authorList>
            <consortium name="The Broad Institute Genomics Platform"/>
            <consortium name="The Broad Institute Genome Sequencing Center for Infectious Disease"/>
            <person name="Wu L."/>
            <person name="Ma J."/>
        </authorList>
    </citation>
    <scope>NUCLEOTIDE SEQUENCE [LARGE SCALE GENOMIC DNA]</scope>
    <source>
        <strain evidence="2">JCM 16545</strain>
    </source>
</reference>
<dbReference type="EMBL" id="JBHUHV010000037">
    <property type="protein sequence ID" value="MFD2067684.1"/>
    <property type="molecule type" value="Genomic_DNA"/>
</dbReference>
<accession>A0ABW4WYG4</accession>
<dbReference type="RefSeq" id="WP_229957897.1">
    <property type="nucleotide sequence ID" value="NZ_JAJJWI010000002.1"/>
</dbReference>
<dbReference type="Proteomes" id="UP001597369">
    <property type="component" value="Unassembled WGS sequence"/>
</dbReference>
<gene>
    <name evidence="1" type="ORF">ACFSKU_12380</name>
</gene>
<proteinExistence type="predicted"/>
<protein>
    <submittedName>
        <fullName evidence="1">Uncharacterized protein</fullName>
    </submittedName>
</protein>
<evidence type="ECO:0000313" key="2">
    <source>
        <dbReference type="Proteomes" id="UP001597369"/>
    </source>
</evidence>
<keyword evidence="2" id="KW-1185">Reference proteome</keyword>
<sequence length="54" mass="5997">MKLIILLLAITFGFGATVKNSVDELKKINARHETNGYKHHPNMLPEVVIVAPTI</sequence>
<organism evidence="1 2">
    <name type="scientific">Pontibacter silvestris</name>
    <dbReference type="NCBI Taxonomy" id="2305183"/>
    <lineage>
        <taxon>Bacteria</taxon>
        <taxon>Pseudomonadati</taxon>
        <taxon>Bacteroidota</taxon>
        <taxon>Cytophagia</taxon>
        <taxon>Cytophagales</taxon>
        <taxon>Hymenobacteraceae</taxon>
        <taxon>Pontibacter</taxon>
    </lineage>
</organism>
<evidence type="ECO:0000313" key="1">
    <source>
        <dbReference type="EMBL" id="MFD2067684.1"/>
    </source>
</evidence>
<name>A0ABW4WYG4_9BACT</name>
<comment type="caution">
    <text evidence="1">The sequence shown here is derived from an EMBL/GenBank/DDBJ whole genome shotgun (WGS) entry which is preliminary data.</text>
</comment>